<evidence type="ECO:0000313" key="2">
    <source>
        <dbReference type="EMBL" id="KAL0946447.1"/>
    </source>
</evidence>
<feature type="region of interest" description="Disordered" evidence="1">
    <location>
        <begin position="328"/>
        <end position="389"/>
    </location>
</feature>
<proteinExistence type="predicted"/>
<sequence>MDAGIHVDGSQTSATPSRKRNRDNETDQQRVKREKAAERQRRKRERDRHNANSITGMTPYFTTPPGAPNQRAPHQPQPPLPQPDAGPSGHQLPPQPPPPMYTGTELTPEEHTRREKVRASARERQRKHRLLVKQRKMKELGFDMGNEILPGMEEVHYRMGADGTYQQVPPHEVAQLQQQGLLPPPAENAIPAAPPVGGQTFASTLLLSFSCAPLLKQHLLRTLSMSNEELASLEPIIAEAWDRWDHQRRLHGTMGVGPPPGFLPVEQPNGNNLPFPPPPPGAEATSNEFRARFHRSLAVPAPFRTYNEAAQAAVAAAAVAAAVNSAPNSAASAPSDSAIDPHLGGTAGPSANGPSSESRSQPGATSLEPDFRQARGEAEDLAGRLDAAQ</sequence>
<name>A0ABR3IT26_9AGAR</name>
<feature type="compositionally biased region" description="Low complexity" evidence="1">
    <location>
        <begin position="328"/>
        <end position="338"/>
    </location>
</feature>
<evidence type="ECO:0000313" key="3">
    <source>
        <dbReference type="Proteomes" id="UP001556367"/>
    </source>
</evidence>
<keyword evidence="3" id="KW-1185">Reference proteome</keyword>
<protein>
    <submittedName>
        <fullName evidence="2">Uncharacterized protein</fullName>
    </submittedName>
</protein>
<reference evidence="3" key="1">
    <citation type="submission" date="2024-06" db="EMBL/GenBank/DDBJ databases">
        <title>Multi-omics analyses provide insights into the biosynthesis of the anticancer antibiotic pleurotin in Hohenbuehelia grisea.</title>
        <authorList>
            <person name="Weaver J.A."/>
            <person name="Alberti F."/>
        </authorList>
    </citation>
    <scope>NUCLEOTIDE SEQUENCE [LARGE SCALE GENOMIC DNA]</scope>
    <source>
        <strain evidence="3">T-177</strain>
    </source>
</reference>
<feature type="compositionally biased region" description="Basic and acidic residues" evidence="1">
    <location>
        <begin position="22"/>
        <end position="39"/>
    </location>
</feature>
<gene>
    <name evidence="2" type="ORF">HGRIS_012670</name>
</gene>
<dbReference type="EMBL" id="JASNQZ010000015">
    <property type="protein sequence ID" value="KAL0946447.1"/>
    <property type="molecule type" value="Genomic_DNA"/>
</dbReference>
<feature type="compositionally biased region" description="Basic and acidic residues" evidence="1">
    <location>
        <begin position="108"/>
        <end position="123"/>
    </location>
</feature>
<organism evidence="2 3">
    <name type="scientific">Hohenbuehelia grisea</name>
    <dbReference type="NCBI Taxonomy" id="104357"/>
    <lineage>
        <taxon>Eukaryota</taxon>
        <taxon>Fungi</taxon>
        <taxon>Dikarya</taxon>
        <taxon>Basidiomycota</taxon>
        <taxon>Agaricomycotina</taxon>
        <taxon>Agaricomycetes</taxon>
        <taxon>Agaricomycetidae</taxon>
        <taxon>Agaricales</taxon>
        <taxon>Pleurotineae</taxon>
        <taxon>Pleurotaceae</taxon>
        <taxon>Hohenbuehelia</taxon>
    </lineage>
</organism>
<evidence type="ECO:0000256" key="1">
    <source>
        <dbReference type="SAM" id="MobiDB-lite"/>
    </source>
</evidence>
<feature type="compositionally biased region" description="Basic and acidic residues" evidence="1">
    <location>
        <begin position="369"/>
        <end position="383"/>
    </location>
</feature>
<feature type="region of interest" description="Disordered" evidence="1">
    <location>
        <begin position="1"/>
        <end position="128"/>
    </location>
</feature>
<comment type="caution">
    <text evidence="2">The sequence shown here is derived from an EMBL/GenBank/DDBJ whole genome shotgun (WGS) entry which is preliminary data.</text>
</comment>
<feature type="compositionally biased region" description="Polar residues" evidence="1">
    <location>
        <begin position="352"/>
        <end position="364"/>
    </location>
</feature>
<dbReference type="Proteomes" id="UP001556367">
    <property type="component" value="Unassembled WGS sequence"/>
</dbReference>
<accession>A0ABR3IT26</accession>
<feature type="compositionally biased region" description="Pro residues" evidence="1">
    <location>
        <begin position="75"/>
        <end position="84"/>
    </location>
</feature>